<dbReference type="Gene3D" id="3.10.129.10">
    <property type="entry name" value="Hotdog Thioesterase"/>
    <property type="match status" value="1"/>
</dbReference>
<comment type="caution">
    <text evidence="2">The sequence shown here is derived from an EMBL/GenBank/DDBJ whole genome shotgun (WGS) entry which is preliminary data.</text>
</comment>
<dbReference type="SUPFAM" id="SSF54637">
    <property type="entry name" value="Thioesterase/thiol ester dehydrase-isomerase"/>
    <property type="match status" value="1"/>
</dbReference>
<organism evidence="2 3">
    <name type="scientific">Dyella tabacisoli</name>
    <dbReference type="NCBI Taxonomy" id="2282381"/>
    <lineage>
        <taxon>Bacteria</taxon>
        <taxon>Pseudomonadati</taxon>
        <taxon>Pseudomonadota</taxon>
        <taxon>Gammaproteobacteria</taxon>
        <taxon>Lysobacterales</taxon>
        <taxon>Rhodanobacteraceae</taxon>
        <taxon>Dyella</taxon>
    </lineage>
</organism>
<reference evidence="2 3" key="1">
    <citation type="submission" date="2018-07" db="EMBL/GenBank/DDBJ databases">
        <title>Dyella tabacisoli L4-6T, whole genome shotgun sequence.</title>
        <authorList>
            <person name="Zhou X.-K."/>
            <person name="Li W.-J."/>
            <person name="Duan Y.-Q."/>
        </authorList>
    </citation>
    <scope>NUCLEOTIDE SEQUENCE [LARGE SCALE GENOMIC DNA]</scope>
    <source>
        <strain evidence="2 3">L4-6</strain>
    </source>
</reference>
<dbReference type="InterPro" id="IPR054545">
    <property type="entry name" value="ApeI-like"/>
</dbReference>
<dbReference type="OrthoDB" id="9812842at2"/>
<evidence type="ECO:0000313" key="2">
    <source>
        <dbReference type="EMBL" id="RDD82258.1"/>
    </source>
</evidence>
<dbReference type="AlphaFoldDB" id="A0A369UR92"/>
<gene>
    <name evidence="2" type="ORF">DVJ77_07490</name>
</gene>
<dbReference type="Proteomes" id="UP000253782">
    <property type="component" value="Unassembled WGS sequence"/>
</dbReference>
<evidence type="ECO:0000313" key="3">
    <source>
        <dbReference type="Proteomes" id="UP000253782"/>
    </source>
</evidence>
<dbReference type="EMBL" id="QQAH01000006">
    <property type="protein sequence ID" value="RDD82258.1"/>
    <property type="molecule type" value="Genomic_DNA"/>
</dbReference>
<dbReference type="RefSeq" id="WP_114844878.1">
    <property type="nucleotide sequence ID" value="NZ_JBHSPE010000008.1"/>
</dbReference>
<feature type="domain" description="ApeI dehydratase-like" evidence="1">
    <location>
        <begin position="5"/>
        <end position="76"/>
    </location>
</feature>
<dbReference type="Pfam" id="PF22818">
    <property type="entry name" value="ApeI-like"/>
    <property type="match status" value="1"/>
</dbReference>
<accession>A0A369UR92</accession>
<sequence>MNTSQYNAPLCIAADHPSLPGHFPGHPLVPGVVMLEQVAQALRAWRGLRLTGVLEAKFMAPLWPAQQAELTLTEITLNNTTDASTGERIRFEILRDGKRLARGIVSACSSVSSPSR</sequence>
<name>A0A369UR92_9GAMM</name>
<proteinExistence type="predicted"/>
<evidence type="ECO:0000259" key="1">
    <source>
        <dbReference type="Pfam" id="PF22818"/>
    </source>
</evidence>
<keyword evidence="3" id="KW-1185">Reference proteome</keyword>
<protein>
    <submittedName>
        <fullName evidence="2">Hydroxymyristoyl-ACP dehydratase</fullName>
    </submittedName>
</protein>
<dbReference type="GO" id="GO:0016829">
    <property type="term" value="F:lyase activity"/>
    <property type="evidence" value="ECO:0007669"/>
    <property type="project" value="UniProtKB-KW"/>
</dbReference>
<dbReference type="InterPro" id="IPR029069">
    <property type="entry name" value="HotDog_dom_sf"/>
</dbReference>